<sequence length="73" mass="7934">MRTNLKAGDRVRLLSMTDDPDPISAGTTGTVAGVYPLSDWTQVDVDWDNGRSLMLSIPPDQVEIVSTKADQTN</sequence>
<accession>A0A517NUA6</accession>
<proteinExistence type="predicted"/>
<dbReference type="InterPro" id="IPR025463">
    <property type="entry name" value="DUF4314"/>
</dbReference>
<protein>
    <recommendedName>
        <fullName evidence="1">DUF4314 domain-containing protein</fullName>
    </recommendedName>
</protein>
<gene>
    <name evidence="2" type="ORF">K239x_26600</name>
</gene>
<dbReference type="Proteomes" id="UP000319817">
    <property type="component" value="Chromosome"/>
</dbReference>
<keyword evidence="3" id="KW-1185">Reference proteome</keyword>
<evidence type="ECO:0000259" key="1">
    <source>
        <dbReference type="Pfam" id="PF14192"/>
    </source>
</evidence>
<dbReference type="AlphaFoldDB" id="A0A517NUA6"/>
<dbReference type="RefSeq" id="WP_145418445.1">
    <property type="nucleotide sequence ID" value="NZ_CP036526.1"/>
</dbReference>
<dbReference type="Pfam" id="PF14192">
    <property type="entry name" value="DUF4314"/>
    <property type="match status" value="1"/>
</dbReference>
<dbReference type="OrthoDB" id="9813511at2"/>
<dbReference type="EMBL" id="CP036526">
    <property type="protein sequence ID" value="QDT10702.1"/>
    <property type="molecule type" value="Genomic_DNA"/>
</dbReference>
<feature type="domain" description="DUF4314" evidence="1">
    <location>
        <begin position="2"/>
        <end position="64"/>
    </location>
</feature>
<evidence type="ECO:0000313" key="2">
    <source>
        <dbReference type="EMBL" id="QDT10702.1"/>
    </source>
</evidence>
<organism evidence="2 3">
    <name type="scientific">Stieleria marina</name>
    <dbReference type="NCBI Taxonomy" id="1930275"/>
    <lineage>
        <taxon>Bacteria</taxon>
        <taxon>Pseudomonadati</taxon>
        <taxon>Planctomycetota</taxon>
        <taxon>Planctomycetia</taxon>
        <taxon>Pirellulales</taxon>
        <taxon>Pirellulaceae</taxon>
        <taxon>Stieleria</taxon>
    </lineage>
</organism>
<evidence type="ECO:0000313" key="3">
    <source>
        <dbReference type="Proteomes" id="UP000319817"/>
    </source>
</evidence>
<name>A0A517NUA6_9BACT</name>
<reference evidence="2 3" key="1">
    <citation type="submission" date="2019-02" db="EMBL/GenBank/DDBJ databases">
        <title>Deep-cultivation of Planctomycetes and their phenomic and genomic characterization uncovers novel biology.</title>
        <authorList>
            <person name="Wiegand S."/>
            <person name="Jogler M."/>
            <person name="Boedeker C."/>
            <person name="Pinto D."/>
            <person name="Vollmers J."/>
            <person name="Rivas-Marin E."/>
            <person name="Kohn T."/>
            <person name="Peeters S.H."/>
            <person name="Heuer A."/>
            <person name="Rast P."/>
            <person name="Oberbeckmann S."/>
            <person name="Bunk B."/>
            <person name="Jeske O."/>
            <person name="Meyerdierks A."/>
            <person name="Storesund J.E."/>
            <person name="Kallscheuer N."/>
            <person name="Luecker S."/>
            <person name="Lage O.M."/>
            <person name="Pohl T."/>
            <person name="Merkel B.J."/>
            <person name="Hornburger P."/>
            <person name="Mueller R.-W."/>
            <person name="Bruemmer F."/>
            <person name="Labrenz M."/>
            <person name="Spormann A.M."/>
            <person name="Op den Camp H."/>
            <person name="Overmann J."/>
            <person name="Amann R."/>
            <person name="Jetten M.S.M."/>
            <person name="Mascher T."/>
            <person name="Medema M.H."/>
            <person name="Devos D.P."/>
            <person name="Kaster A.-K."/>
            <person name="Ovreas L."/>
            <person name="Rohde M."/>
            <person name="Galperin M.Y."/>
            <person name="Jogler C."/>
        </authorList>
    </citation>
    <scope>NUCLEOTIDE SEQUENCE [LARGE SCALE GENOMIC DNA]</scope>
    <source>
        <strain evidence="2 3">K23_9</strain>
    </source>
</reference>